<dbReference type="InterPro" id="IPR000150">
    <property type="entry name" value="Cof"/>
</dbReference>
<reference evidence="8" key="1">
    <citation type="submission" date="2019-02" db="EMBL/GenBank/DDBJ databases">
        <title>FDA dAtabase for Regulatory Grade micrObial Sequences (FDA-ARGOS): Supporting development and validation of Infectious Disease Dx tests.</title>
        <authorList>
            <person name="Duncan R."/>
            <person name="Fisher C."/>
            <person name="Tallon L."/>
            <person name="Sadzewicz L."/>
            <person name="Sengamalay N."/>
            <person name="Ott S."/>
            <person name="Godinez A."/>
            <person name="Nagaraj S."/>
            <person name="Vavikolanu K."/>
            <person name="Nadendla S."/>
            <person name="Aluvathingal J."/>
            <person name="Sichtig H."/>
        </authorList>
    </citation>
    <scope>NUCLEOTIDE SEQUENCE [LARGE SCALE GENOMIC DNA]</scope>
    <source>
        <strain evidence="8">FDAARGOS_361</strain>
    </source>
</reference>
<gene>
    <name evidence="7" type="ORF">CGC21_22195</name>
</gene>
<protein>
    <submittedName>
        <fullName evidence="7">Haloacid dehalogenase-like hydrolase family protein</fullName>
    </submittedName>
</protein>
<keyword evidence="2" id="KW-0479">Metal-binding</keyword>
<dbReference type="InterPro" id="IPR006379">
    <property type="entry name" value="HAD-SF_hydro_IIB"/>
</dbReference>
<dbReference type="GO" id="GO:0046872">
    <property type="term" value="F:metal ion binding"/>
    <property type="evidence" value="ECO:0007669"/>
    <property type="project" value="UniProtKB-KW"/>
</dbReference>
<dbReference type="SUPFAM" id="SSF56784">
    <property type="entry name" value="HAD-like"/>
    <property type="match status" value="1"/>
</dbReference>
<dbReference type="PROSITE" id="PS01229">
    <property type="entry name" value="COF_2"/>
    <property type="match status" value="1"/>
</dbReference>
<dbReference type="PANTHER" id="PTHR47267">
    <property type="match status" value="1"/>
</dbReference>
<keyword evidence="3 7" id="KW-0378">Hydrolase</keyword>
<evidence type="ECO:0000256" key="4">
    <source>
        <dbReference type="ARBA" id="ARBA00022842"/>
    </source>
</evidence>
<dbReference type="VEuPathDB" id="TriTrypDB:LdBPK_281470.1"/>
<dbReference type="AlphaFoldDB" id="A0A504Y7G0"/>
<dbReference type="SFLD" id="SFLDS00003">
    <property type="entry name" value="Haloacid_Dehalogenase"/>
    <property type="match status" value="1"/>
</dbReference>
<dbReference type="InterPro" id="IPR036412">
    <property type="entry name" value="HAD-like_sf"/>
</dbReference>
<comment type="caution">
    <text evidence="7">The sequence shown here is derived from an EMBL/GenBank/DDBJ whole genome shotgun (WGS) entry which is preliminary data.</text>
</comment>
<evidence type="ECO:0000256" key="3">
    <source>
        <dbReference type="ARBA" id="ARBA00022801"/>
    </source>
</evidence>
<proteinExistence type="inferred from homology"/>
<dbReference type="NCBIfam" id="TIGR01484">
    <property type="entry name" value="HAD-SF-IIB"/>
    <property type="match status" value="1"/>
</dbReference>
<accession>A0A504Y7G0</accession>
<dbReference type="VEuPathDB" id="TriTrypDB:LdCL_280019300"/>
<comment type="similarity">
    <text evidence="5">Belongs to the HAD-like hydrolase superfamily. Cof family.</text>
</comment>
<evidence type="ECO:0000313" key="7">
    <source>
        <dbReference type="EMBL" id="TPP54280.1"/>
    </source>
</evidence>
<dbReference type="SFLD" id="SFLDG01140">
    <property type="entry name" value="C2.B:_Phosphomannomutase_and_P"/>
    <property type="match status" value="1"/>
</dbReference>
<dbReference type="VEuPathDB" id="TriTrypDB:LdCL_280019400"/>
<dbReference type="Pfam" id="PF08282">
    <property type="entry name" value="Hydrolase_3"/>
    <property type="match status" value="1"/>
</dbReference>
<feature type="region of interest" description="Disordered" evidence="6">
    <location>
        <begin position="63"/>
        <end position="84"/>
    </location>
</feature>
<dbReference type="PANTHER" id="PTHR47267:SF5">
    <property type="entry name" value="DEHALOGENASE-LIKE HYDROLASE, PUTATIVE-RELATED"/>
    <property type="match status" value="1"/>
</dbReference>
<sequence length="503" mass="54665">MAATHAVSAFKQGAVKTMRRKPSDVASLVATGRRHPHLLELMGVLSLQPDLVAFSERAATYHAGPRDVEPSQQQPTSSIESTEAPPVVAANELRADARVTMTIVEALGGSSGLSLRYRVVSDMVGRDALWCEVYGFVFYGAHKLLPIETTVQEGFAKKASQACSPPLVVGVAPHGMGKGSEVKRASLNSGTSLFAMRLPSAAVEFGCWMAKFEAMMSPKIKAVFVDMDGTLFDSGHFISPRTAKVIHALEERGVAFVVATGRPFPDVFGNLAKAGLRPDFIITSNGARVHDAQHNIVFACDMDAESVCRLFQLSPHLREDGVVDPAVEARRILFNVNCGDRWLTNECIPEVRAAFHPSFIYERVDPMVHTAKTLKGTHSMWIRGAHADLVCVQKYVDRELSHEIGCTFALPHILDCFRKGVDKGAAMEKVCKHLRIDLRETIAFGDGMNDIRMLTAAGQGFVMANAAEMVKQAAPELPVIQSNNEEGVARKLEELLAADAFVG</sequence>
<name>A0A504Y7G0_LEIDO</name>
<dbReference type="Gene3D" id="3.40.50.1000">
    <property type="entry name" value="HAD superfamily/HAD-like"/>
    <property type="match status" value="1"/>
</dbReference>
<evidence type="ECO:0000256" key="5">
    <source>
        <dbReference type="ARBA" id="ARBA00034778"/>
    </source>
</evidence>
<comment type="cofactor">
    <cofactor evidence="1">
        <name>Mg(2+)</name>
        <dbReference type="ChEBI" id="CHEBI:18420"/>
    </cofactor>
</comment>
<feature type="compositionally biased region" description="Polar residues" evidence="6">
    <location>
        <begin position="70"/>
        <end position="81"/>
    </location>
</feature>
<dbReference type="NCBIfam" id="TIGR00099">
    <property type="entry name" value="Cof-subfamily"/>
    <property type="match status" value="1"/>
</dbReference>
<organism evidence="7 8">
    <name type="scientific">Leishmania donovani</name>
    <dbReference type="NCBI Taxonomy" id="5661"/>
    <lineage>
        <taxon>Eukaryota</taxon>
        <taxon>Discoba</taxon>
        <taxon>Euglenozoa</taxon>
        <taxon>Kinetoplastea</taxon>
        <taxon>Metakinetoplastina</taxon>
        <taxon>Trypanosomatida</taxon>
        <taxon>Trypanosomatidae</taxon>
        <taxon>Leishmaniinae</taxon>
        <taxon>Leishmania</taxon>
    </lineage>
</organism>
<dbReference type="VEuPathDB" id="TriTrypDB:LDHU3_28.1850"/>
<dbReference type="Gene3D" id="3.30.1240.10">
    <property type="match status" value="1"/>
</dbReference>
<keyword evidence="4" id="KW-0460">Magnesium</keyword>
<dbReference type="Proteomes" id="UP000318447">
    <property type="component" value="Unassembled WGS sequence"/>
</dbReference>
<evidence type="ECO:0000256" key="2">
    <source>
        <dbReference type="ARBA" id="ARBA00022723"/>
    </source>
</evidence>
<dbReference type="GO" id="GO:0016787">
    <property type="term" value="F:hydrolase activity"/>
    <property type="evidence" value="ECO:0007669"/>
    <property type="project" value="UniProtKB-KW"/>
</dbReference>
<dbReference type="InterPro" id="IPR023214">
    <property type="entry name" value="HAD_sf"/>
</dbReference>
<evidence type="ECO:0000256" key="1">
    <source>
        <dbReference type="ARBA" id="ARBA00001946"/>
    </source>
</evidence>
<dbReference type="EMBL" id="RHLC01000012">
    <property type="protein sequence ID" value="TPP54280.1"/>
    <property type="molecule type" value="Genomic_DNA"/>
</dbReference>
<evidence type="ECO:0000313" key="8">
    <source>
        <dbReference type="Proteomes" id="UP000318447"/>
    </source>
</evidence>
<evidence type="ECO:0000256" key="6">
    <source>
        <dbReference type="SAM" id="MobiDB-lite"/>
    </source>
</evidence>